<dbReference type="OrthoDB" id="9766402at2"/>
<dbReference type="InterPro" id="IPR051209">
    <property type="entry name" value="FAD-bind_Monooxygenase_sf"/>
</dbReference>
<evidence type="ECO:0000256" key="1">
    <source>
        <dbReference type="PROSITE-ProRule" id="PRU10038"/>
    </source>
</evidence>
<organism evidence="4 5">
    <name type="scientific">Ideonella dechloratans</name>
    <dbReference type="NCBI Taxonomy" id="36863"/>
    <lineage>
        <taxon>Bacteria</taxon>
        <taxon>Pseudomonadati</taxon>
        <taxon>Pseudomonadota</taxon>
        <taxon>Betaproteobacteria</taxon>
        <taxon>Burkholderiales</taxon>
        <taxon>Sphaerotilaceae</taxon>
        <taxon>Ideonella</taxon>
    </lineage>
</organism>
<dbReference type="Gene3D" id="3.50.50.60">
    <property type="entry name" value="FAD/NAD(P)-binding domain"/>
    <property type="match status" value="2"/>
</dbReference>
<dbReference type="RefSeq" id="WP_151125424.1">
    <property type="nucleotide sequence ID" value="NZ_CP088081.1"/>
</dbReference>
<dbReference type="Pfam" id="PF07859">
    <property type="entry name" value="Abhydrolase_3"/>
    <property type="match status" value="1"/>
</dbReference>
<keyword evidence="5" id="KW-1185">Reference proteome</keyword>
<dbReference type="Proteomes" id="UP000430120">
    <property type="component" value="Unassembled WGS sequence"/>
</dbReference>
<comment type="caution">
    <text evidence="4">The sequence shown here is derived from an EMBL/GenBank/DDBJ whole genome shotgun (WGS) entry which is preliminary data.</text>
</comment>
<feature type="active site" evidence="1">
    <location>
        <position position="658"/>
    </location>
</feature>
<dbReference type="SUPFAM" id="SSF53474">
    <property type="entry name" value="alpha/beta-Hydrolases"/>
    <property type="match status" value="1"/>
</dbReference>
<proteinExistence type="predicted"/>
<dbReference type="PANTHER" id="PTHR42877:SF4">
    <property type="entry name" value="FAD_NAD(P)-BINDING DOMAIN-CONTAINING PROTEIN-RELATED"/>
    <property type="match status" value="1"/>
</dbReference>
<evidence type="ECO:0000256" key="2">
    <source>
        <dbReference type="SAM" id="MobiDB-lite"/>
    </source>
</evidence>
<evidence type="ECO:0000259" key="3">
    <source>
        <dbReference type="Pfam" id="PF07859"/>
    </source>
</evidence>
<dbReference type="InterPro" id="IPR036188">
    <property type="entry name" value="FAD/NAD-bd_sf"/>
</dbReference>
<dbReference type="SUPFAM" id="SSF51905">
    <property type="entry name" value="FAD/NAD(P)-binding domain"/>
    <property type="match status" value="2"/>
</dbReference>
<dbReference type="InterPro" id="IPR013094">
    <property type="entry name" value="AB_hydrolase_3"/>
</dbReference>
<dbReference type="Gene3D" id="3.40.50.1820">
    <property type="entry name" value="alpha/beta hydrolase"/>
    <property type="match status" value="1"/>
</dbReference>
<keyword evidence="4" id="KW-0378">Hydrolase</keyword>
<dbReference type="InterPro" id="IPR033140">
    <property type="entry name" value="Lipase_GDXG_put_SER_AS"/>
</dbReference>
<gene>
    <name evidence="4" type="ORF">F7Q92_17715</name>
</gene>
<dbReference type="AlphaFoldDB" id="A0A643F8D9"/>
<evidence type="ECO:0000313" key="4">
    <source>
        <dbReference type="EMBL" id="KAB0576606.1"/>
    </source>
</evidence>
<dbReference type="PANTHER" id="PTHR42877">
    <property type="entry name" value="L-ORNITHINE N(5)-MONOOXYGENASE-RELATED"/>
    <property type="match status" value="1"/>
</dbReference>
<evidence type="ECO:0000313" key="5">
    <source>
        <dbReference type="Proteomes" id="UP000430120"/>
    </source>
</evidence>
<reference evidence="4 5" key="1">
    <citation type="submission" date="2019-09" db="EMBL/GenBank/DDBJ databases">
        <title>Draft genome sequences of 48 bacterial type strains from the CCUG.</title>
        <authorList>
            <person name="Tunovic T."/>
            <person name="Pineiro-Iglesias B."/>
            <person name="Unosson C."/>
            <person name="Inganas E."/>
            <person name="Ohlen M."/>
            <person name="Cardew S."/>
            <person name="Jensie-Markopoulos S."/>
            <person name="Salva-Serra F."/>
            <person name="Jaen-Luchoro D."/>
            <person name="Karlsson R."/>
            <person name="Svensson-Stadler L."/>
            <person name="Chun J."/>
            <person name="Moore E."/>
        </authorList>
    </citation>
    <scope>NUCLEOTIDE SEQUENCE [LARGE SCALE GENOMIC DNA]</scope>
    <source>
        <strain evidence="4 5">CCUG 30977</strain>
    </source>
</reference>
<name>A0A643F8D9_IDEDE</name>
<protein>
    <submittedName>
        <fullName evidence="4">Alpha/beta hydrolase fold domain-containing protein</fullName>
    </submittedName>
</protein>
<dbReference type="EMBL" id="VZPB01000056">
    <property type="protein sequence ID" value="KAB0576606.1"/>
    <property type="molecule type" value="Genomic_DNA"/>
</dbReference>
<sequence length="834" mass="90762">MADTNPDMLDALIIGSGFAGLGMAVALRQAGETRFLILEKGGDVGGVWRDNAYPGAACDVPSHLYSFSFEPKPDWSRSFATQPEILDYLRHCAAKYDLRRHLRLHTEVREAAWDEAAQGWTVTLASGETLQARQLITAVGQLSRPALPNIPGLADFTGPRFHSAQWDHGVALEGKRVAVIGTGASAIQFVPAIAPRVAQLSVFQRSAAYVLPRPDRPYSTAEQDAMRRQPWRMRLRRLGIYLHYESQALAFTRFKGLMRWAVGVPFQRLLKRQVPDAALRQRLTPDYPIGCKRILLSSTYLATMARPNVALVTEGIRRITPTGVETVDGRLHPADVLVYGTGFAATEFLAPMRITGRDGRTLDEAWREGAAAYLGLTVPGFPNLFTLYGPNTNLGHNSIVYMLESQIAHVMRCRRAMQQAGATALEVDPGRFGRFNRWVQRRLTATVWNGCRSWYIDARGHNPTNWPGFTLSFRAWTRWSSLSAYRLSRPLTEAPTLTGAVELREPASRTEALVAAGLRSLLRHSFRLLVGPPLNAPLQRAVARALTLTMFAGGGVQRRQERVGAVPVEVLSPPGRSEAADGAILYLHGGAFCLGGPATHRSLSSRLAPAAQCPVWMVDYRLAPEHPYPAGLEDALAVWRALRARGLPAGRIVIAGDSAGGALALALALRLKALGEAPAAGLLLLSPVTDLRPEGGPTDPTQRDPMLRPGWLTQALRWYAAPADAPEHQPLRQDLAGLPPLFIQVGEEEILRGHALALARHARACGLPVQLEVHARRWHVFQLQAGYLASAAAAVQALGQASQRFMAQAAPASAATIPDESPAPWPTTPQAAAS</sequence>
<dbReference type="InterPro" id="IPR029058">
    <property type="entry name" value="AB_hydrolase_fold"/>
</dbReference>
<feature type="region of interest" description="Disordered" evidence="2">
    <location>
        <begin position="813"/>
        <end position="834"/>
    </location>
</feature>
<dbReference type="PROSITE" id="PS01174">
    <property type="entry name" value="LIPASE_GDXG_SER"/>
    <property type="match status" value="1"/>
</dbReference>
<dbReference type="GO" id="GO:0016787">
    <property type="term" value="F:hydrolase activity"/>
    <property type="evidence" value="ECO:0007669"/>
    <property type="project" value="UniProtKB-KW"/>
</dbReference>
<accession>A0A643F8D9</accession>
<dbReference type="Pfam" id="PF13738">
    <property type="entry name" value="Pyr_redox_3"/>
    <property type="match status" value="1"/>
</dbReference>
<feature type="domain" description="Alpha/beta hydrolase fold-3" evidence="3">
    <location>
        <begin position="584"/>
        <end position="782"/>
    </location>
</feature>